<reference evidence="3" key="2">
    <citation type="journal article" date="2007" name="Science">
        <title>Draft genome sequence of the sexually transmitted pathogen Trichomonas vaginalis.</title>
        <authorList>
            <person name="Carlton J.M."/>
            <person name="Hirt R.P."/>
            <person name="Silva J.C."/>
            <person name="Delcher A.L."/>
            <person name="Schatz M."/>
            <person name="Zhao Q."/>
            <person name="Wortman J.R."/>
            <person name="Bidwell S.L."/>
            <person name="Alsmark U.C.M."/>
            <person name="Besteiro S."/>
            <person name="Sicheritz-Ponten T."/>
            <person name="Noel C.J."/>
            <person name="Dacks J.B."/>
            <person name="Foster P.G."/>
            <person name="Simillion C."/>
            <person name="Van de Peer Y."/>
            <person name="Miranda-Saavedra D."/>
            <person name="Barton G.J."/>
            <person name="Westrop G.D."/>
            <person name="Mueller S."/>
            <person name="Dessi D."/>
            <person name="Fiori P.L."/>
            <person name="Ren Q."/>
            <person name="Paulsen I."/>
            <person name="Zhang H."/>
            <person name="Bastida-Corcuera F.D."/>
            <person name="Simoes-Barbosa A."/>
            <person name="Brown M.T."/>
            <person name="Hayes R.D."/>
            <person name="Mukherjee M."/>
            <person name="Okumura C.Y."/>
            <person name="Schneider R."/>
            <person name="Smith A.J."/>
            <person name="Vanacova S."/>
            <person name="Villalvazo M."/>
            <person name="Haas B.J."/>
            <person name="Pertea M."/>
            <person name="Feldblyum T.V."/>
            <person name="Utterback T.R."/>
            <person name="Shu C.L."/>
            <person name="Osoegawa K."/>
            <person name="de Jong P.J."/>
            <person name="Hrdy I."/>
            <person name="Horvathova L."/>
            <person name="Zubacova Z."/>
            <person name="Dolezal P."/>
            <person name="Malik S.B."/>
            <person name="Logsdon J.M. Jr."/>
            <person name="Henze K."/>
            <person name="Gupta A."/>
            <person name="Wang C.C."/>
            <person name="Dunne R.L."/>
            <person name="Upcroft J.A."/>
            <person name="Upcroft P."/>
            <person name="White O."/>
            <person name="Salzberg S.L."/>
            <person name="Tang P."/>
            <person name="Chiu C.-H."/>
            <person name="Lee Y.-S."/>
            <person name="Embley T.M."/>
            <person name="Coombs G.H."/>
            <person name="Mottram J.C."/>
            <person name="Tachezy J."/>
            <person name="Fraser-Liggett C.M."/>
            <person name="Johnson P.J."/>
        </authorList>
    </citation>
    <scope>NUCLEOTIDE SEQUENCE [LARGE SCALE GENOMIC DNA]</scope>
    <source>
        <strain evidence="3">G3</strain>
    </source>
</reference>
<dbReference type="InterPro" id="IPR036770">
    <property type="entry name" value="Ankyrin_rpt-contain_sf"/>
</dbReference>
<dbReference type="VEuPathDB" id="TrichDB:TVAG_355180"/>
<reference evidence="3" key="1">
    <citation type="submission" date="2006-10" db="EMBL/GenBank/DDBJ databases">
        <authorList>
            <person name="Amadeo P."/>
            <person name="Zhao Q."/>
            <person name="Wortman J."/>
            <person name="Fraser-Liggett C."/>
            <person name="Carlton J."/>
        </authorList>
    </citation>
    <scope>NUCLEOTIDE SEQUENCE</scope>
    <source>
        <strain evidence="3">G3</strain>
    </source>
</reference>
<dbReference type="Proteomes" id="UP000001542">
    <property type="component" value="Unassembled WGS sequence"/>
</dbReference>
<dbReference type="InParanoid" id="A2EG03"/>
<proteinExistence type="predicted"/>
<feature type="repeat" description="ANK" evidence="1">
    <location>
        <begin position="338"/>
        <end position="370"/>
    </location>
</feature>
<dbReference type="InterPro" id="IPR020683">
    <property type="entry name" value="DUF3447"/>
</dbReference>
<dbReference type="EMBL" id="DS113378">
    <property type="protein sequence ID" value="EAY08459.1"/>
    <property type="molecule type" value="Genomic_DNA"/>
</dbReference>
<evidence type="ECO:0000256" key="1">
    <source>
        <dbReference type="PROSITE-ProRule" id="PRU00023"/>
    </source>
</evidence>
<name>A2EG03_TRIV3</name>
<organism evidence="3 4">
    <name type="scientific">Trichomonas vaginalis (strain ATCC PRA-98 / G3)</name>
    <dbReference type="NCBI Taxonomy" id="412133"/>
    <lineage>
        <taxon>Eukaryota</taxon>
        <taxon>Metamonada</taxon>
        <taxon>Parabasalia</taxon>
        <taxon>Trichomonadida</taxon>
        <taxon>Trichomonadidae</taxon>
        <taxon>Trichomonas</taxon>
    </lineage>
</organism>
<evidence type="ECO:0000259" key="2">
    <source>
        <dbReference type="Pfam" id="PF11929"/>
    </source>
</evidence>
<keyword evidence="4" id="KW-1185">Reference proteome</keyword>
<gene>
    <name evidence="3" type="ORF">TVAG_355180</name>
</gene>
<dbReference type="SMR" id="A2EG03"/>
<dbReference type="KEGG" id="tva:4766358"/>
<dbReference type="eggNOG" id="KOG1082">
    <property type="taxonomic scope" value="Eukaryota"/>
</dbReference>
<dbReference type="Pfam" id="PF11929">
    <property type="entry name" value="DUF3447"/>
    <property type="match status" value="1"/>
</dbReference>
<dbReference type="PROSITE" id="PS50297">
    <property type="entry name" value="ANK_REP_REGION"/>
    <property type="match status" value="4"/>
</dbReference>
<feature type="repeat" description="ANK" evidence="1">
    <location>
        <begin position="404"/>
        <end position="436"/>
    </location>
</feature>
<dbReference type="VEuPathDB" id="TrichDB:TVAGG3_0515780"/>
<dbReference type="Gene3D" id="1.25.40.20">
    <property type="entry name" value="Ankyrin repeat-containing domain"/>
    <property type="match status" value="1"/>
</dbReference>
<keyword evidence="1" id="KW-0040">ANK repeat</keyword>
<protein>
    <submittedName>
        <fullName evidence="3">Ankyrin repeat protein, putative</fullName>
    </submittedName>
</protein>
<feature type="repeat" description="ANK" evidence="1">
    <location>
        <begin position="305"/>
        <end position="337"/>
    </location>
</feature>
<sequence>MIDHQQCDYNEMSSMFKDYMDTMTSLYRLKTRNEEEITEIYKKIKTNLIETEIFSAEAMLSEISNIVVYNNRYLRSYWRIFKMIYEEYHPEKVPHISFVFNYFANQEYGIVLNDKDKIKYSLCILKKYSLDIHKEDDIMTFMDLTENDDFNKFAKMQSNDLYPNPNLRYSLLELCCYYGSVSCFKFLITNFEAKITEECLRLSFLGGNADIMSECLKIYKPDNQCIEYAIVSHNIDFLTFLMNEYNLQPQIKYFCWYHYLDGFLVYLDMTNEINKCFIFSGMFNIPSLCEYLLSHGADINAKYIIDETPLHFTTEKYCIKTAEFFITHGVNVNAKDIHGMTALHYAVNYNNLESAKILISHGAYVDVKNNYGETPILIAMRRDNLYLQEFLFSKGADLNLTNDRENTYLHWAVQIRNVNAAKFLISHGVDVNAKNLFGKTPLQMAFDHHSKEMYEFLISHGAKK</sequence>
<dbReference type="AlphaFoldDB" id="A2EG03"/>
<dbReference type="SUPFAM" id="SSF48403">
    <property type="entry name" value="Ankyrin repeat"/>
    <property type="match status" value="1"/>
</dbReference>
<evidence type="ECO:0000313" key="4">
    <source>
        <dbReference type="Proteomes" id="UP000001542"/>
    </source>
</evidence>
<feature type="domain" description="DUF3447" evidence="2">
    <location>
        <begin position="191"/>
        <end position="266"/>
    </location>
</feature>
<dbReference type="OrthoDB" id="6781668at2759"/>
<feature type="repeat" description="ANK" evidence="1">
    <location>
        <begin position="371"/>
        <end position="403"/>
    </location>
</feature>
<dbReference type="PANTHER" id="PTHR24182:SF13">
    <property type="entry name" value="LD18443P"/>
    <property type="match status" value="1"/>
</dbReference>
<dbReference type="PROSITE" id="PS50088">
    <property type="entry name" value="ANK_REPEAT"/>
    <property type="match status" value="5"/>
</dbReference>
<feature type="repeat" description="ANK" evidence="1">
    <location>
        <begin position="437"/>
        <end position="464"/>
    </location>
</feature>
<dbReference type="SUPFAM" id="SSF140860">
    <property type="entry name" value="Pseudo ankyrin repeat-like"/>
    <property type="match status" value="1"/>
</dbReference>
<dbReference type="Pfam" id="PF12796">
    <property type="entry name" value="Ank_2"/>
    <property type="match status" value="2"/>
</dbReference>
<evidence type="ECO:0000313" key="3">
    <source>
        <dbReference type="EMBL" id="EAY08459.1"/>
    </source>
</evidence>
<dbReference type="SMART" id="SM00248">
    <property type="entry name" value="ANK"/>
    <property type="match status" value="7"/>
</dbReference>
<dbReference type="PRINTS" id="PR01415">
    <property type="entry name" value="ANKYRIN"/>
</dbReference>
<accession>A2EG03</accession>
<dbReference type="PANTHER" id="PTHR24182">
    <property type="entry name" value="ANKYRIN REPEAT AND SOCS BOX CONTAINING 4"/>
    <property type="match status" value="1"/>
</dbReference>
<dbReference type="InterPro" id="IPR002110">
    <property type="entry name" value="Ankyrin_rpt"/>
</dbReference>
<dbReference type="STRING" id="5722.A2EG03"/>
<dbReference type="RefSeq" id="XP_001320682.1">
    <property type="nucleotide sequence ID" value="XM_001320647.1"/>
</dbReference>